<dbReference type="GeneID" id="64627292"/>
<evidence type="ECO:0000313" key="4">
    <source>
        <dbReference type="EMBL" id="KAG1809654.1"/>
    </source>
</evidence>
<dbReference type="RefSeq" id="XP_041189368.1">
    <property type="nucleotide sequence ID" value="XM_041333275.1"/>
</dbReference>
<dbReference type="PANTHER" id="PTHR35043">
    <property type="entry name" value="TRANSCRIPTION FACTOR DOMAIN-CONTAINING PROTEIN"/>
    <property type="match status" value="1"/>
</dbReference>
<keyword evidence="2" id="KW-0472">Membrane</keyword>
<feature type="region of interest" description="Disordered" evidence="1">
    <location>
        <begin position="115"/>
        <end position="135"/>
    </location>
</feature>
<reference evidence="4" key="1">
    <citation type="journal article" date="2020" name="New Phytol.">
        <title>Comparative genomics reveals dynamic genome evolution in host specialist ectomycorrhizal fungi.</title>
        <authorList>
            <person name="Lofgren L.A."/>
            <person name="Nguyen N.H."/>
            <person name="Vilgalys R."/>
            <person name="Ruytinx J."/>
            <person name="Liao H.L."/>
            <person name="Branco S."/>
            <person name="Kuo A."/>
            <person name="LaButti K."/>
            <person name="Lipzen A."/>
            <person name="Andreopoulos W."/>
            <person name="Pangilinan J."/>
            <person name="Riley R."/>
            <person name="Hundley H."/>
            <person name="Na H."/>
            <person name="Barry K."/>
            <person name="Grigoriev I.V."/>
            <person name="Stajich J.E."/>
            <person name="Kennedy P.G."/>
        </authorList>
    </citation>
    <scope>NUCLEOTIDE SEQUENCE</scope>
    <source>
        <strain evidence="4">MN1</strain>
    </source>
</reference>
<feature type="compositionally biased region" description="Basic and acidic residues" evidence="1">
    <location>
        <begin position="122"/>
        <end position="135"/>
    </location>
</feature>
<evidence type="ECO:0000313" key="5">
    <source>
        <dbReference type="Proteomes" id="UP000807769"/>
    </source>
</evidence>
<evidence type="ECO:0000256" key="1">
    <source>
        <dbReference type="SAM" id="MobiDB-lite"/>
    </source>
</evidence>
<dbReference type="OrthoDB" id="9451547at2759"/>
<dbReference type="Proteomes" id="UP000807769">
    <property type="component" value="Unassembled WGS sequence"/>
</dbReference>
<accession>A0A9P7E366</accession>
<dbReference type="PANTHER" id="PTHR35043:SF7">
    <property type="entry name" value="TRANSCRIPTION FACTOR DOMAIN-CONTAINING PROTEIN"/>
    <property type="match status" value="1"/>
</dbReference>
<keyword evidence="5" id="KW-1185">Reference proteome</keyword>
<gene>
    <name evidence="4" type="ORF">BJ212DRAFT_1302492</name>
</gene>
<name>A0A9P7E366_9AGAM</name>
<sequence>MTHFKLVLLCVSLYFVGVIQAAPTTITTTDDSSEALSFTTRTIWTIISSSVLTLFACIYSTIHPNIPSPKDSPLLILWRRLGIMLMALIAPELIVTWAMRQWFSARQVTRQFKKSGYPSVRPEPEESDHGSIEAPSERYAEVSTSKYEGTHTLTKPFRKLFEVYVSEQSEDYTWTQEHSFFALMGGFMLYVDGKPYHTLQPDDILKLIRAGCIDAPTLTVKQIHDKSKSNGISKGLTVLQVAWFVMQLITRAIYHFETTQLEVGTLAFAVLNFLTYAVWWNKPLNVQCPHPVYWKSTESRPEDHLDIPESNQVAGWGILFPVCHSIEELISSPGLIPTSRKLRVPTFDGSIELEASNLLVLLLAGFLMVTIFGGIHCMAWFFAFPTHEEQVLWRMSSAAITCTPWFGFLTLLLSGGFPVYAVLYTAGRVTLLVLMFTTLRNLPPDAYKAVSWTSLVPHL</sequence>
<keyword evidence="3" id="KW-0732">Signal</keyword>
<protein>
    <submittedName>
        <fullName evidence="4">Uncharacterized protein</fullName>
    </submittedName>
</protein>
<comment type="caution">
    <text evidence="4">The sequence shown here is derived from an EMBL/GenBank/DDBJ whole genome shotgun (WGS) entry which is preliminary data.</text>
</comment>
<keyword evidence="2" id="KW-1133">Transmembrane helix</keyword>
<proteinExistence type="predicted"/>
<evidence type="ECO:0000256" key="2">
    <source>
        <dbReference type="SAM" id="Phobius"/>
    </source>
</evidence>
<keyword evidence="2" id="KW-0812">Transmembrane</keyword>
<feature type="transmembrane region" description="Helical" evidence="2">
    <location>
        <begin position="45"/>
        <end position="62"/>
    </location>
</feature>
<feature type="transmembrane region" description="Helical" evidence="2">
    <location>
        <begin position="83"/>
        <end position="103"/>
    </location>
</feature>
<feature type="transmembrane region" description="Helical" evidence="2">
    <location>
        <begin position="358"/>
        <end position="384"/>
    </location>
</feature>
<dbReference type="EMBL" id="JABBWG010000033">
    <property type="protein sequence ID" value="KAG1809654.1"/>
    <property type="molecule type" value="Genomic_DNA"/>
</dbReference>
<feature type="signal peptide" evidence="3">
    <location>
        <begin position="1"/>
        <end position="21"/>
    </location>
</feature>
<evidence type="ECO:0000256" key="3">
    <source>
        <dbReference type="SAM" id="SignalP"/>
    </source>
</evidence>
<feature type="chain" id="PRO_5040166513" evidence="3">
    <location>
        <begin position="22"/>
        <end position="459"/>
    </location>
</feature>
<organism evidence="4 5">
    <name type="scientific">Suillus subaureus</name>
    <dbReference type="NCBI Taxonomy" id="48587"/>
    <lineage>
        <taxon>Eukaryota</taxon>
        <taxon>Fungi</taxon>
        <taxon>Dikarya</taxon>
        <taxon>Basidiomycota</taxon>
        <taxon>Agaricomycotina</taxon>
        <taxon>Agaricomycetes</taxon>
        <taxon>Agaricomycetidae</taxon>
        <taxon>Boletales</taxon>
        <taxon>Suillineae</taxon>
        <taxon>Suillaceae</taxon>
        <taxon>Suillus</taxon>
    </lineage>
</organism>
<dbReference type="AlphaFoldDB" id="A0A9P7E366"/>